<dbReference type="PANTHER" id="PTHR34105">
    <property type="entry name" value="PROLINE-, GLUTAMIC ACID- AND LEUCINE-RICH PROTEIN 1"/>
    <property type="match status" value="1"/>
</dbReference>
<proteinExistence type="inferred from homology"/>
<dbReference type="InParanoid" id="A0A369JN19"/>
<dbReference type="FunCoup" id="A0A369JN19">
    <property type="interactions" value="165"/>
</dbReference>
<dbReference type="InterPro" id="IPR016024">
    <property type="entry name" value="ARM-type_fold"/>
</dbReference>
<organism evidence="7 8">
    <name type="scientific">Hypsizygus marmoreus</name>
    <name type="common">White beech mushroom</name>
    <name type="synonym">Agaricus marmoreus</name>
    <dbReference type="NCBI Taxonomy" id="39966"/>
    <lineage>
        <taxon>Eukaryota</taxon>
        <taxon>Fungi</taxon>
        <taxon>Dikarya</taxon>
        <taxon>Basidiomycota</taxon>
        <taxon>Agaricomycotina</taxon>
        <taxon>Agaricomycetes</taxon>
        <taxon>Agaricomycetidae</taxon>
        <taxon>Agaricales</taxon>
        <taxon>Tricholomatineae</taxon>
        <taxon>Lyophyllaceae</taxon>
        <taxon>Hypsizygus</taxon>
    </lineage>
</organism>
<feature type="region of interest" description="Disordered" evidence="5">
    <location>
        <begin position="602"/>
        <end position="722"/>
    </location>
</feature>
<evidence type="ECO:0000259" key="6">
    <source>
        <dbReference type="Pfam" id="PF08167"/>
    </source>
</evidence>
<feature type="compositionally biased region" description="Pro residues" evidence="5">
    <location>
        <begin position="677"/>
        <end position="693"/>
    </location>
</feature>
<gene>
    <name evidence="7" type="primary">rix1</name>
    <name evidence="7" type="ORF">Hypma_009981</name>
</gene>
<dbReference type="GO" id="GO:0006364">
    <property type="term" value="P:rRNA processing"/>
    <property type="evidence" value="ECO:0007669"/>
    <property type="project" value="TreeGrafter"/>
</dbReference>
<sequence>MEPSHPLKALLQLQLATDSSAVLHLPYTLASLTHECLLPSSHLSKWTTRINSLLHSKDAGARWAGLCLAYKTSLLSRNTMIEYAQSWLGVALPMLSKNEPVPNLKAAIRLLRIIFSTAIGIPEFQRQVATPNVPKFNVAIIGLAEKHSDDELKILILESLTKLVPLYPTLNRASHAALSALTLRFLSGNAPNPTRMPLLEAASQLYSVLPHTGGKVGAANLWRKSVDETLAFGWSAFFALRTTFPTEGRNASRDTAVSTDEAVMAIPLNVDRLRCCTVVLCNLLSATTQRLVQLPLGPLVKFTTTLLLCTKDDKGKEHIDPTVHAMELSIIPEMWKSSCNLISCLAKCARHHLTPNLTRLVSYLTFHLEQKPTAAQRLILLTTVQALLVHCHPLDSPLIPTRLAKAILPSLAVILATPSEVQASADSTASSNKNKKGKKRARAYEGDEVFKLSREVICPNADDGKVLLAALEVMRLLLRNPNLSPAMQSISARVLLSVLLALPQMTPASLSRDPGLHRELHQLVQTVNTELGSGTTSVMSKSLGLVIRSTISGEDHDEAFRQLEILIHPRVPPLVRSLPHVEALSLFRAEEPQEEIDVREELGLHGVLPDAPPSSQDVDMEDDITPSPYVQDTALEPMKAPPIPKLNASLDSAPENPSYSAPQKPGPQIPTSSLKTPPLPKVAIPPPPSPSAPMQPMVAAADDEEDEEMPAINMDSDSEEDE</sequence>
<keyword evidence="8" id="KW-1185">Reference proteome</keyword>
<name>A0A369JN19_HYPMA</name>
<keyword evidence="4" id="KW-0539">Nucleus</keyword>
<evidence type="ECO:0000256" key="1">
    <source>
        <dbReference type="ARBA" id="ARBA00004123"/>
    </source>
</evidence>
<feature type="domain" description="Pre-rRNA-processing protein RIX1 N-terminal" evidence="6">
    <location>
        <begin position="9"/>
        <end position="192"/>
    </location>
</feature>
<evidence type="ECO:0000313" key="8">
    <source>
        <dbReference type="Proteomes" id="UP000076154"/>
    </source>
</evidence>
<comment type="subcellular location">
    <subcellularLocation>
        <location evidence="1">Nucleus</location>
    </subcellularLocation>
</comment>
<dbReference type="GO" id="GO:0005634">
    <property type="term" value="C:nucleus"/>
    <property type="evidence" value="ECO:0007669"/>
    <property type="project" value="UniProtKB-SubCell"/>
</dbReference>
<dbReference type="Proteomes" id="UP000076154">
    <property type="component" value="Unassembled WGS sequence"/>
</dbReference>
<dbReference type="AlphaFoldDB" id="A0A369JN19"/>
<accession>A0A369JN19</accession>
<evidence type="ECO:0000256" key="4">
    <source>
        <dbReference type="ARBA" id="ARBA00023242"/>
    </source>
</evidence>
<comment type="similarity">
    <text evidence="2">Belongs to the RIX1/PELP1 family.</text>
</comment>
<dbReference type="PANTHER" id="PTHR34105:SF1">
    <property type="entry name" value="PROLINE-, GLUTAMIC ACID- AND LEUCINE-RICH PROTEIN 1"/>
    <property type="match status" value="1"/>
</dbReference>
<comment type="caution">
    <text evidence="7">The sequence shown here is derived from an EMBL/GenBank/DDBJ whole genome shotgun (WGS) entry which is preliminary data.</text>
</comment>
<dbReference type="STRING" id="39966.A0A369JN19"/>
<reference evidence="7" key="1">
    <citation type="submission" date="2018-04" db="EMBL/GenBank/DDBJ databases">
        <title>Whole genome sequencing of Hypsizygus marmoreus.</title>
        <authorList>
            <person name="Choi I.-G."/>
            <person name="Min B."/>
            <person name="Kim J.-G."/>
            <person name="Kim S."/>
            <person name="Oh Y.-L."/>
            <person name="Kong W.-S."/>
            <person name="Park H."/>
            <person name="Jeong J."/>
            <person name="Song E.-S."/>
        </authorList>
    </citation>
    <scope>NUCLEOTIDE SEQUENCE [LARGE SCALE GENOMIC DNA]</scope>
    <source>
        <strain evidence="7">51987-8</strain>
    </source>
</reference>
<evidence type="ECO:0000313" key="7">
    <source>
        <dbReference type="EMBL" id="RDB22742.1"/>
    </source>
</evidence>
<dbReference type="SUPFAM" id="SSF48371">
    <property type="entry name" value="ARM repeat"/>
    <property type="match status" value="1"/>
</dbReference>
<dbReference type="OrthoDB" id="20900at2759"/>
<dbReference type="InterPro" id="IPR012583">
    <property type="entry name" value="RIX1_N"/>
</dbReference>
<dbReference type="EMBL" id="LUEZ02000049">
    <property type="protein sequence ID" value="RDB22742.1"/>
    <property type="molecule type" value="Genomic_DNA"/>
</dbReference>
<dbReference type="Pfam" id="PF08167">
    <property type="entry name" value="RIX1"/>
    <property type="match status" value="1"/>
</dbReference>
<evidence type="ECO:0000256" key="2">
    <source>
        <dbReference type="ARBA" id="ARBA00010511"/>
    </source>
</evidence>
<protein>
    <recommendedName>
        <fullName evidence="3">Pre-rRNA-processing protein RIX1</fullName>
    </recommendedName>
</protein>
<evidence type="ECO:0000256" key="3">
    <source>
        <dbReference type="ARBA" id="ARBA00021502"/>
    </source>
</evidence>
<evidence type="ECO:0000256" key="5">
    <source>
        <dbReference type="SAM" id="MobiDB-lite"/>
    </source>
</evidence>